<accession>A0A1F6DYS8</accession>
<sequence length="114" mass="12301">MLSLFPQILFLTPFSPFVIRLALACVLAAMAWKHFSAPENSIRAFGVLEIALSAALALGTWTQGVALLGAVRILLDIFMPRLRVLPQSTTLLSLVMFLSLVVTGAGVFAFDLPL</sequence>
<evidence type="ECO:0000256" key="1">
    <source>
        <dbReference type="SAM" id="Phobius"/>
    </source>
</evidence>
<evidence type="ECO:0000313" key="2">
    <source>
        <dbReference type="EMBL" id="OGG66546.1"/>
    </source>
</evidence>
<keyword evidence="1" id="KW-0812">Transmembrane</keyword>
<evidence type="ECO:0000313" key="3">
    <source>
        <dbReference type="Proteomes" id="UP000177652"/>
    </source>
</evidence>
<dbReference type="EMBL" id="MFLK01000002">
    <property type="protein sequence ID" value="OGG66546.1"/>
    <property type="molecule type" value="Genomic_DNA"/>
</dbReference>
<keyword evidence="1" id="KW-1133">Transmembrane helix</keyword>
<reference evidence="2 3" key="1">
    <citation type="journal article" date="2016" name="Nat. Commun.">
        <title>Thousands of microbial genomes shed light on interconnected biogeochemical processes in an aquifer system.</title>
        <authorList>
            <person name="Anantharaman K."/>
            <person name="Brown C.T."/>
            <person name="Hug L.A."/>
            <person name="Sharon I."/>
            <person name="Castelle C.J."/>
            <person name="Probst A.J."/>
            <person name="Thomas B.C."/>
            <person name="Singh A."/>
            <person name="Wilkins M.J."/>
            <person name="Karaoz U."/>
            <person name="Brodie E.L."/>
            <person name="Williams K.H."/>
            <person name="Hubbard S.S."/>
            <person name="Banfield J.F."/>
        </authorList>
    </citation>
    <scope>NUCLEOTIDE SEQUENCE [LARGE SCALE GENOMIC DNA]</scope>
</reference>
<feature type="transmembrane region" description="Helical" evidence="1">
    <location>
        <begin position="91"/>
        <end position="110"/>
    </location>
</feature>
<organism evidence="2 3">
    <name type="scientific">Candidatus Kaiserbacteria bacterium RIFCSPHIGHO2_02_FULL_55_20</name>
    <dbReference type="NCBI Taxonomy" id="1798497"/>
    <lineage>
        <taxon>Bacteria</taxon>
        <taxon>Candidatus Kaiseribacteriota</taxon>
    </lineage>
</organism>
<protein>
    <submittedName>
        <fullName evidence="2">Uncharacterized protein</fullName>
    </submittedName>
</protein>
<feature type="transmembrane region" description="Helical" evidence="1">
    <location>
        <begin position="48"/>
        <end position="71"/>
    </location>
</feature>
<comment type="caution">
    <text evidence="2">The sequence shown here is derived from an EMBL/GenBank/DDBJ whole genome shotgun (WGS) entry which is preliminary data.</text>
</comment>
<name>A0A1F6DYS8_9BACT</name>
<proteinExistence type="predicted"/>
<dbReference type="AlphaFoldDB" id="A0A1F6DYS8"/>
<keyword evidence="1" id="KW-0472">Membrane</keyword>
<gene>
    <name evidence="2" type="ORF">A3D71_00070</name>
</gene>
<dbReference type="Proteomes" id="UP000177652">
    <property type="component" value="Unassembled WGS sequence"/>
</dbReference>